<evidence type="ECO:0008006" key="4">
    <source>
        <dbReference type="Google" id="ProtNLM"/>
    </source>
</evidence>
<feature type="compositionally biased region" description="Pro residues" evidence="1">
    <location>
        <begin position="145"/>
        <end position="155"/>
    </location>
</feature>
<evidence type="ECO:0000256" key="1">
    <source>
        <dbReference type="SAM" id="MobiDB-lite"/>
    </source>
</evidence>
<proteinExistence type="predicted"/>
<sequence length="171" mass="17962">MDMHADKGREFWREVLGAGGPTAIPRWTAKPSQGTAVCETRVPDELVGGLRGLAGVLGVPVSSLWLAAHARVLAVLSGEDEVVTGWVPVGGGRGLPCRVAAGGGRSWRELVGDADRVASGVVGHREFPVEGLAEGSPRPGHVRPPRPPPPRPPAPQARSPRGRPKRSPARR</sequence>
<reference evidence="2 3" key="1">
    <citation type="submission" date="2018-05" db="EMBL/GenBank/DDBJ databases">
        <title>Complete genome sequence of sponge-derived Streptomyces sp. HNM0039.</title>
        <authorList>
            <person name="Huang X."/>
            <person name="Zhou S."/>
        </authorList>
    </citation>
    <scope>NUCLEOTIDE SEQUENCE [LARGE SCALE GENOMIC DNA]</scope>
    <source>
        <strain evidence="2 3">HNM0039</strain>
    </source>
</reference>
<feature type="region of interest" description="Disordered" evidence="1">
    <location>
        <begin position="128"/>
        <end position="171"/>
    </location>
</feature>
<dbReference type="Gene3D" id="3.30.559.30">
    <property type="entry name" value="Nonribosomal peptide synthetase, condensation domain"/>
    <property type="match status" value="1"/>
</dbReference>
<dbReference type="KEGG" id="stir:DDW44_29815"/>
<protein>
    <recommendedName>
        <fullName evidence="4">Condensation domain-containing protein</fullName>
    </recommendedName>
</protein>
<keyword evidence="3" id="KW-1185">Reference proteome</keyword>
<dbReference type="SUPFAM" id="SSF52777">
    <property type="entry name" value="CoA-dependent acyltransferases"/>
    <property type="match status" value="1"/>
</dbReference>
<dbReference type="EMBL" id="CP029188">
    <property type="protein sequence ID" value="AWI32534.1"/>
    <property type="molecule type" value="Genomic_DNA"/>
</dbReference>
<accession>A0A2S1T1I4</accession>
<name>A0A2S1T1I4_9ACTN</name>
<organism evidence="2 3">
    <name type="scientific">Streptomyces tirandamycinicus</name>
    <dbReference type="NCBI Taxonomy" id="2174846"/>
    <lineage>
        <taxon>Bacteria</taxon>
        <taxon>Bacillati</taxon>
        <taxon>Actinomycetota</taxon>
        <taxon>Actinomycetes</taxon>
        <taxon>Kitasatosporales</taxon>
        <taxon>Streptomycetaceae</taxon>
        <taxon>Streptomyces</taxon>
    </lineage>
</organism>
<feature type="compositionally biased region" description="Basic residues" evidence="1">
    <location>
        <begin position="160"/>
        <end position="171"/>
    </location>
</feature>
<dbReference type="Proteomes" id="UP000244900">
    <property type="component" value="Chromosome"/>
</dbReference>
<dbReference type="AlphaFoldDB" id="A0A2S1T1I4"/>
<evidence type="ECO:0000313" key="3">
    <source>
        <dbReference type="Proteomes" id="UP000244900"/>
    </source>
</evidence>
<gene>
    <name evidence="2" type="ORF">DDW44_29815</name>
</gene>
<evidence type="ECO:0000313" key="2">
    <source>
        <dbReference type="EMBL" id="AWI32534.1"/>
    </source>
</evidence>